<accession>A0A0R0BV09</accession>
<organism evidence="2 3">
    <name type="scientific">Stenotrophomonas koreensis</name>
    <dbReference type="NCBI Taxonomy" id="266128"/>
    <lineage>
        <taxon>Bacteria</taxon>
        <taxon>Pseudomonadati</taxon>
        <taxon>Pseudomonadota</taxon>
        <taxon>Gammaproteobacteria</taxon>
        <taxon>Lysobacterales</taxon>
        <taxon>Lysobacteraceae</taxon>
        <taxon>Stenotrophomonas</taxon>
    </lineage>
</organism>
<feature type="compositionally biased region" description="Polar residues" evidence="1">
    <location>
        <begin position="48"/>
        <end position="59"/>
    </location>
</feature>
<evidence type="ECO:0000256" key="1">
    <source>
        <dbReference type="SAM" id="MobiDB-lite"/>
    </source>
</evidence>
<evidence type="ECO:0000313" key="2">
    <source>
        <dbReference type="EMBL" id="KRG61065.1"/>
    </source>
</evidence>
<reference evidence="2 3" key="1">
    <citation type="submission" date="2015-05" db="EMBL/GenBank/DDBJ databases">
        <title>Genome sequencing and analysis of members of genus Stenotrophomonas.</title>
        <authorList>
            <person name="Patil P.P."/>
            <person name="Midha S."/>
            <person name="Patil P.B."/>
        </authorList>
    </citation>
    <scope>NUCLEOTIDE SEQUENCE [LARGE SCALE GENOMIC DNA]</scope>
    <source>
        <strain evidence="2 3">DSM 17805</strain>
    </source>
</reference>
<dbReference type="STRING" id="266128.ABB25_00285"/>
<feature type="region of interest" description="Disordered" evidence="1">
    <location>
        <begin position="48"/>
        <end position="70"/>
    </location>
</feature>
<sequence length="70" mass="7309">MMRHSPGKHAAAVRRSWINGAIAGSLSARLDYPRLAAGGWRLAASARAHNSNTDGNGATCSRPGVWRGGP</sequence>
<dbReference type="PATRIC" id="fig|266128.3.peg.62"/>
<dbReference type="Proteomes" id="UP000051254">
    <property type="component" value="Unassembled WGS sequence"/>
</dbReference>
<keyword evidence="3" id="KW-1185">Reference proteome</keyword>
<dbReference type="AlphaFoldDB" id="A0A0R0BV09"/>
<protein>
    <submittedName>
        <fullName evidence="2">Uncharacterized protein</fullName>
    </submittedName>
</protein>
<comment type="caution">
    <text evidence="2">The sequence shown here is derived from an EMBL/GenBank/DDBJ whole genome shotgun (WGS) entry which is preliminary data.</text>
</comment>
<evidence type="ECO:0000313" key="3">
    <source>
        <dbReference type="Proteomes" id="UP000051254"/>
    </source>
</evidence>
<gene>
    <name evidence="2" type="ORF">ABB25_00285</name>
</gene>
<dbReference type="EMBL" id="LDJH01000001">
    <property type="protein sequence ID" value="KRG61065.1"/>
    <property type="molecule type" value="Genomic_DNA"/>
</dbReference>
<proteinExistence type="predicted"/>
<name>A0A0R0BV09_9GAMM</name>